<name>A0A0D7A5H0_9AGAR</name>
<feature type="region of interest" description="Disordered" evidence="1">
    <location>
        <begin position="1023"/>
        <end position="1060"/>
    </location>
</feature>
<feature type="compositionally biased region" description="Low complexity" evidence="1">
    <location>
        <begin position="1730"/>
        <end position="1746"/>
    </location>
</feature>
<sequence length="2268" mass="236023">MSTPAEEPNIPELAVPVLNTSSVVDAPTKDAVSFTNGNTVHDAIDDMPAVSGIEASNVDACTLKIVLPIHESSVSEHQVTVVDAIPIEEHVAVVEEAAEPWSAETRAESTDVSQGYSSRYSSYLKYVAIKFSHASDIPEPVEKPVLDVEGKDGDVLFVPVSGVELLAEPAAVSPVTDVIATDSEHAFEAVEVVPKLQGFAIEAEASHTPEQEVVTSMEAVATDYVAAETNAEDEPLPVRIGVPADTNEEPAKKAHSATQPEAPIEGLPISETLPAVDVDKTSDIASAIQESVPVHVDPVSAVGAVLEEVAPVVEEAVPEAKLEEVLIEEAVEQDAVPQVKETIPDSAISVGDVYVTQEAAVAEPVSVPESEEVQVQKESARVDELELAVEAAPLAGESITEVSAIDVVPPTPDETRDVELVDVVPVSSPPEDIPASSPVALTTSLSEDIRIPTSEPIAPVSASVAEAITAPIAAENVTARVDEHVSLEEAISTLVSAEESASMSEVETPISEVDAPIPAEEAPIVDEKAPMSDDETPPAHEAIVDEELPAVETAALVPPETIETAEDLLAATVADASVEGTEEVPIVEAASEAEPAVVPEPVIEDEAAAELIVDAEVAPELETEVKTVSEIVDGAEGDDEHVVEAVSEPLVEAFDETLAQPDADSNVLRSADEFVPKAATGEPVAADPVSEPFKAEAAAESAVEAIPGFEMVTEPAVELETVVEAGSTDPVVEAASEPAMIVDASPEPAMKVVEALPESDAELDHELAVERPVAEAAREEIAEFTEGVIAEDAEPVEVVSEVVTEANEVVEDSVEEPAVEPVQETIQGIVAEESLYAGPADAIEEPNIEEPVVTEVVTEDDGAILEAQEVPIVDAAPAVVAVEDVDEISVKVAPFTTEVTIASEAAAEEAVEVPVEAIVPVPAAVDTAAVETTIEASFEVIEVATSASDGAPVVETVAPEVAFAESAPISDEVENADPSLAKEEIEGIEDVVVEAASEDVEPPAPLVVEESTVQDVTAPEEGPIYQPLTLSSRPVTPSSLTTQDGAAFADQGGDRDDEEAEAVVAPSPNVIAAPSFADPIERFVAPSFSVTTLNDGTEKEGDNEVSVEQPGAEIVSEVPVAYAAAVDVEIPAERAVTPSFNVITQGGVEREDETELHEPFEEEVSVFAEELVPVVLTADDTEIVPVEAPIPQNDAAFADQGDDQNGEEAEAVVAPSPLVIAAPFSAEPIERFVTPSCSVTTQSDGAEEEGDNEVSVEHPSAEIVSEVPVAAVDVEAPAERAVTPSFAVTTQGGVEHQDEDATELHEPSEEVSVSADELAPVELTVDNKEVAPIEAPVPPVLEASTEMPSAADAGVERTPTPVLPVAQEVEEVSDFTPVPIERLSTPSSFSISMQGGEEHIETAADEVVSDDEPAGSLINEAVALPSRSPSPVGRPVTPSFSVSTQGGHADEAVPGQQEEFAAEELTGSLIGESVAVPPRPASPLERPVTPTLSVDMQGGGAVKEPTADEVTVEELSGSLITDDTPDVATISPFERSVTPSFSVDMQGGAFAKPVDVDEVVEDVVQDKAPVTESEPVVEVVETTKAEAPVVEEPQLEVLAAVASPAIRGRAPSRPVSPPFLVSTQGGGLPVGSAEVEPEEAAEEAIEPVNQVPSISADRSVTPSFSVSTLGGSVIPAEPEKSEGASDGVVAVEPVPTDALEQPVAPSFLVSTQGGVPSVEVPLAEEQSLETATPAPDATAPTASSPIPSRPVTPSFSVSTLGGASMVEVPEPEENLEPAPASAVAPTVGSPVRSRPVTPSFSVSTQGGVTLAIEKPEVEEDIVDSIPVPEVVEVPVSVSERPVTPPSFSVSTQGGGAVDVEESDEIEQSVEERASATEVIEPVVTAAERPITPLSFFVSTQGGAPAIEKAEEFEESAPVVEVVEPVVVVSERAVTSSSFSVSTQGGAPVDEEPEAAEEFKEEILGVAVPKVSAPIALAALPAPFLVTMQSGTVESRELVEEANEVADGAAAMSPEVPGRLPTPVPFSVTTQEGVAIAVEHRDTVDAVEAITSTEPQPADNSYTPGYTVTQQGSSPTTEERQVFPVISTDGTSEFVPVLYRVPSLNNWWLLHRYASSEPSVEGRALNVDIPASRRHRHESSKSTKSARFKDGVWTTISPTVPDQTRTSTEIAQGVFATSSALAGSGKEEVKDDPATAVHLQIPEQEEEEVAGSDGDSDDDGSDSDSTSSEEDVARRRCSFDSRTAHKRIARPGSAIPAKFAKFGFFLHLC</sequence>
<feature type="compositionally biased region" description="Basic and acidic residues" evidence="1">
    <location>
        <begin position="2230"/>
        <end position="2241"/>
    </location>
</feature>
<feature type="compositionally biased region" description="Polar residues" evidence="1">
    <location>
        <begin position="1028"/>
        <end position="1044"/>
    </location>
</feature>
<feature type="region of interest" description="Disordered" evidence="1">
    <location>
        <begin position="2130"/>
        <end position="2149"/>
    </location>
</feature>
<dbReference type="Proteomes" id="UP000054144">
    <property type="component" value="Unassembled WGS sequence"/>
</dbReference>
<feature type="region of interest" description="Disordered" evidence="1">
    <location>
        <begin position="1608"/>
        <end position="1686"/>
    </location>
</feature>
<evidence type="ECO:0000313" key="3">
    <source>
        <dbReference type="Proteomes" id="UP000054144"/>
    </source>
</evidence>
<dbReference type="OrthoDB" id="2804751at2759"/>
<feature type="compositionally biased region" description="Polar residues" evidence="1">
    <location>
        <begin position="2053"/>
        <end position="2075"/>
    </location>
</feature>
<dbReference type="EMBL" id="KN882047">
    <property type="protein sequence ID" value="KIY45629.1"/>
    <property type="molecule type" value="Genomic_DNA"/>
</dbReference>
<feature type="region of interest" description="Disordered" evidence="1">
    <location>
        <begin position="1770"/>
        <end position="1802"/>
    </location>
</feature>
<evidence type="ECO:0000313" key="2">
    <source>
        <dbReference type="EMBL" id="KIY45629.1"/>
    </source>
</evidence>
<proteinExistence type="predicted"/>
<gene>
    <name evidence="2" type="ORF">FISHEDRAFT_76473</name>
</gene>
<feature type="compositionally biased region" description="Polar residues" evidence="1">
    <location>
        <begin position="1650"/>
        <end position="1670"/>
    </location>
</feature>
<evidence type="ECO:0000256" key="1">
    <source>
        <dbReference type="SAM" id="MobiDB-lite"/>
    </source>
</evidence>
<reference evidence="2 3" key="1">
    <citation type="journal article" date="2015" name="Fungal Genet. Biol.">
        <title>Evolution of novel wood decay mechanisms in Agaricales revealed by the genome sequences of Fistulina hepatica and Cylindrobasidium torrendii.</title>
        <authorList>
            <person name="Floudas D."/>
            <person name="Held B.W."/>
            <person name="Riley R."/>
            <person name="Nagy L.G."/>
            <person name="Koehler G."/>
            <person name="Ransdell A.S."/>
            <person name="Younus H."/>
            <person name="Chow J."/>
            <person name="Chiniquy J."/>
            <person name="Lipzen A."/>
            <person name="Tritt A."/>
            <person name="Sun H."/>
            <person name="Haridas S."/>
            <person name="LaButti K."/>
            <person name="Ohm R.A."/>
            <person name="Kues U."/>
            <person name="Blanchette R.A."/>
            <person name="Grigoriev I.V."/>
            <person name="Minto R.E."/>
            <person name="Hibbett D.S."/>
        </authorList>
    </citation>
    <scope>NUCLEOTIDE SEQUENCE [LARGE SCALE GENOMIC DNA]</scope>
    <source>
        <strain evidence="2 3">ATCC 64428</strain>
    </source>
</reference>
<feature type="region of interest" description="Disordered" evidence="1">
    <location>
        <begin position="1722"/>
        <end position="1758"/>
    </location>
</feature>
<accession>A0A0D7A5H0</accession>
<protein>
    <submittedName>
        <fullName evidence="2">Uncharacterized protein</fullName>
    </submittedName>
</protein>
<feature type="region of interest" description="Disordered" evidence="1">
    <location>
        <begin position="2053"/>
        <end position="2078"/>
    </location>
</feature>
<feature type="region of interest" description="Disordered" evidence="1">
    <location>
        <begin position="1425"/>
        <end position="1450"/>
    </location>
</feature>
<organism evidence="2 3">
    <name type="scientific">Fistulina hepatica ATCC 64428</name>
    <dbReference type="NCBI Taxonomy" id="1128425"/>
    <lineage>
        <taxon>Eukaryota</taxon>
        <taxon>Fungi</taxon>
        <taxon>Dikarya</taxon>
        <taxon>Basidiomycota</taxon>
        <taxon>Agaricomycotina</taxon>
        <taxon>Agaricomycetes</taxon>
        <taxon>Agaricomycetidae</taxon>
        <taxon>Agaricales</taxon>
        <taxon>Fistulinaceae</taxon>
        <taxon>Fistulina</taxon>
    </lineage>
</organism>
<feature type="region of interest" description="Disordered" evidence="1">
    <location>
        <begin position="1473"/>
        <end position="1507"/>
    </location>
</feature>
<keyword evidence="3" id="KW-1185">Reference proteome</keyword>
<feature type="region of interest" description="Disordered" evidence="1">
    <location>
        <begin position="1836"/>
        <end position="1857"/>
    </location>
</feature>
<feature type="compositionally biased region" description="Acidic residues" evidence="1">
    <location>
        <begin position="1635"/>
        <end position="1645"/>
    </location>
</feature>
<feature type="region of interest" description="Disordered" evidence="1">
    <location>
        <begin position="2200"/>
        <end position="2241"/>
    </location>
</feature>
<feature type="compositionally biased region" description="Acidic residues" evidence="1">
    <location>
        <begin position="2202"/>
        <end position="2229"/>
    </location>
</feature>
<feature type="compositionally biased region" description="Low complexity" evidence="1">
    <location>
        <begin position="1425"/>
        <end position="1439"/>
    </location>
</feature>